<keyword evidence="5 6" id="KW-0472">Membrane</keyword>
<evidence type="ECO:0000256" key="1">
    <source>
        <dbReference type="ARBA" id="ARBA00004651"/>
    </source>
</evidence>
<dbReference type="PANTHER" id="PTHR36506">
    <property type="entry name" value="PREFLAGELLIN PEPTIDASE"/>
    <property type="match status" value="1"/>
</dbReference>
<keyword evidence="9" id="KW-1185">Reference proteome</keyword>
<evidence type="ECO:0000256" key="3">
    <source>
        <dbReference type="ARBA" id="ARBA00022692"/>
    </source>
</evidence>
<dbReference type="STRING" id="197479.BFW38_00505"/>
<feature type="transmembrane region" description="Helical" evidence="6">
    <location>
        <begin position="109"/>
        <end position="130"/>
    </location>
</feature>
<feature type="transmembrane region" description="Helical" evidence="6">
    <location>
        <begin position="164"/>
        <end position="184"/>
    </location>
</feature>
<feature type="domain" description="Prepilin type IV endopeptidase peptidase" evidence="7">
    <location>
        <begin position="10"/>
        <end position="123"/>
    </location>
</feature>
<dbReference type="Proteomes" id="UP000094291">
    <property type="component" value="Unassembled WGS sequence"/>
</dbReference>
<evidence type="ECO:0000313" key="9">
    <source>
        <dbReference type="Proteomes" id="UP000094291"/>
    </source>
</evidence>
<gene>
    <name evidence="8" type="ORF">BFW38_00505</name>
</gene>
<evidence type="ECO:0000256" key="5">
    <source>
        <dbReference type="ARBA" id="ARBA00023136"/>
    </source>
</evidence>
<protein>
    <recommendedName>
        <fullName evidence="7">Prepilin type IV endopeptidase peptidase domain-containing protein</fullName>
    </recommendedName>
</protein>
<dbReference type="PANTHER" id="PTHR36506:SF1">
    <property type="entry name" value="PREFLAGELLIN PEPTIDASE"/>
    <property type="match status" value="1"/>
</dbReference>
<feature type="transmembrane region" description="Helical" evidence="6">
    <location>
        <begin position="65"/>
        <end position="88"/>
    </location>
</feature>
<keyword evidence="4 6" id="KW-1133">Transmembrane helix</keyword>
<feature type="transmembrane region" description="Helical" evidence="6">
    <location>
        <begin position="6"/>
        <end position="26"/>
    </location>
</feature>
<dbReference type="InterPro" id="IPR000045">
    <property type="entry name" value="Prepilin_IV_endopep_pep"/>
</dbReference>
<dbReference type="AlphaFoldDB" id="A0A1E2V5H1"/>
<dbReference type="EMBL" id="MDTQ01000001">
    <property type="protein sequence ID" value="ODC02250.1"/>
    <property type="molecule type" value="Genomic_DNA"/>
</dbReference>
<evidence type="ECO:0000259" key="7">
    <source>
        <dbReference type="Pfam" id="PF01478"/>
    </source>
</evidence>
<keyword evidence="3 6" id="KW-0812">Transmembrane</keyword>
<dbReference type="GO" id="GO:0004190">
    <property type="term" value="F:aspartic-type endopeptidase activity"/>
    <property type="evidence" value="ECO:0007669"/>
    <property type="project" value="InterPro"/>
</dbReference>
<evidence type="ECO:0000256" key="4">
    <source>
        <dbReference type="ARBA" id="ARBA00022989"/>
    </source>
</evidence>
<dbReference type="RefSeq" id="WP_068996634.1">
    <property type="nucleotide sequence ID" value="NZ_MDTQ01000001.1"/>
</dbReference>
<sequence>MDGVIPWTTWLLVPFLIWVVVSDILFRRIANRLILLMLLIWSVVTLAHLVIAAGEGGLAEALSHLGHAVVGAIVVLVVGFLLFQMGQVGGGDVKLIVMLCLWLGQGEQWVFVIMTSLIGGVMVLGLPLLYRAEVGLARAWQSVSRRLALNWPTPLVLTEHRPQGLPYGLAIVAGAFYTLFVHIYY</sequence>
<organism evidence="8 9">
    <name type="scientific">Terasakiispira papahanaumokuakeensis</name>
    <dbReference type="NCBI Taxonomy" id="197479"/>
    <lineage>
        <taxon>Bacteria</taxon>
        <taxon>Pseudomonadati</taxon>
        <taxon>Pseudomonadota</taxon>
        <taxon>Gammaproteobacteria</taxon>
        <taxon>Oceanospirillales</taxon>
        <taxon>Terasakiispira</taxon>
    </lineage>
</organism>
<accession>A0A1E2V5H1</accession>
<name>A0A1E2V5H1_9GAMM</name>
<reference evidence="8 9" key="1">
    <citation type="submission" date="2016-08" db="EMBL/GenBank/DDBJ databases">
        <authorList>
            <person name="Seilhamer J.J."/>
        </authorList>
    </citation>
    <scope>NUCLEOTIDE SEQUENCE [LARGE SCALE GENOMIC DNA]</scope>
    <source>
        <strain evidence="8 9">PH27A</strain>
    </source>
</reference>
<dbReference type="InterPro" id="IPR052218">
    <property type="entry name" value="Preflagellin_Peptidase"/>
</dbReference>
<evidence type="ECO:0000313" key="8">
    <source>
        <dbReference type="EMBL" id="ODC02250.1"/>
    </source>
</evidence>
<dbReference type="GO" id="GO:0005886">
    <property type="term" value="C:plasma membrane"/>
    <property type="evidence" value="ECO:0007669"/>
    <property type="project" value="UniProtKB-SubCell"/>
</dbReference>
<keyword evidence="2" id="KW-1003">Cell membrane</keyword>
<evidence type="ECO:0000256" key="6">
    <source>
        <dbReference type="SAM" id="Phobius"/>
    </source>
</evidence>
<dbReference type="Gene3D" id="1.20.120.1220">
    <property type="match status" value="1"/>
</dbReference>
<comment type="subcellular location">
    <subcellularLocation>
        <location evidence="1">Cell membrane</location>
        <topology evidence="1">Multi-pass membrane protein</topology>
    </subcellularLocation>
</comment>
<dbReference type="Pfam" id="PF01478">
    <property type="entry name" value="Peptidase_A24"/>
    <property type="match status" value="1"/>
</dbReference>
<dbReference type="OrthoDB" id="6103972at2"/>
<feature type="transmembrane region" description="Helical" evidence="6">
    <location>
        <begin position="33"/>
        <end position="53"/>
    </location>
</feature>
<proteinExistence type="predicted"/>
<evidence type="ECO:0000256" key="2">
    <source>
        <dbReference type="ARBA" id="ARBA00022475"/>
    </source>
</evidence>
<comment type="caution">
    <text evidence="8">The sequence shown here is derived from an EMBL/GenBank/DDBJ whole genome shotgun (WGS) entry which is preliminary data.</text>
</comment>